<dbReference type="AlphaFoldDB" id="A0A6V9TMP8"/>
<accession>A0A6V9TMP8</accession>
<reference evidence="1 4" key="1">
    <citation type="submission" date="2018-06" db="EMBL/GenBank/DDBJ databases">
        <authorList>
            <consortium name="PulseNet: The National Subtyping Network for Foodborne Disease Surveillance"/>
            <person name="Tarr C.L."/>
            <person name="Trees E."/>
            <person name="Katz L.S."/>
            <person name="Carleton-Romer H.A."/>
            <person name="Stroika S."/>
            <person name="Kucerova Z."/>
            <person name="Roache K.F."/>
            <person name="Sabol A.L."/>
            <person name="Besser J."/>
            <person name="Gerner-Smidt P."/>
        </authorList>
    </citation>
    <scope>NUCLEOTIDE SEQUENCE [LARGE SCALE GENOMIC DNA]</scope>
    <source>
        <strain evidence="1 4">PNUSAL003001</strain>
    </source>
</reference>
<sequence length="58" mass="6869">MPWNEKDYPDSWKNLRKTEREKAIEIGNALLKEGYSESRAIPIATSKAEEWYENHKES</sequence>
<dbReference type="EMBL" id="AABBWO010000007">
    <property type="protein sequence ID" value="EAG4185270.1"/>
    <property type="molecule type" value="Genomic_DNA"/>
</dbReference>
<reference evidence="2 3" key="2">
    <citation type="submission" date="2019-04" db="EMBL/GenBank/DDBJ databases">
        <authorList>
            <consortium name="GenomeTrakr network: Whole genome sequencing for foodborne pathogen traceback"/>
        </authorList>
    </citation>
    <scope>NUCLEOTIDE SEQUENCE [LARGE SCALE GENOMIC DNA]</scope>
    <source>
        <strain evidence="2 3">CFSAN072502</strain>
    </source>
</reference>
<proteinExistence type="predicted"/>
<evidence type="ECO:0000313" key="2">
    <source>
        <dbReference type="EMBL" id="EAG9352629.1"/>
    </source>
</evidence>
<dbReference type="RefSeq" id="WP_003738343.1">
    <property type="nucleotide sequence ID" value="NZ_CP054041.1"/>
</dbReference>
<evidence type="ECO:0008006" key="5">
    <source>
        <dbReference type="Google" id="ProtNLM"/>
    </source>
</evidence>
<comment type="caution">
    <text evidence="2">The sequence shown here is derived from an EMBL/GenBank/DDBJ whole genome shotgun (WGS) entry which is preliminary data.</text>
</comment>
<name>A0A6V9TMP8_LISMN</name>
<evidence type="ECO:0000313" key="3">
    <source>
        <dbReference type="Proteomes" id="UP000524387"/>
    </source>
</evidence>
<organism evidence="2 3">
    <name type="scientific">Listeria monocytogenes</name>
    <dbReference type="NCBI Taxonomy" id="1639"/>
    <lineage>
        <taxon>Bacteria</taxon>
        <taxon>Bacillati</taxon>
        <taxon>Bacillota</taxon>
        <taxon>Bacilli</taxon>
        <taxon>Bacillales</taxon>
        <taxon>Listeriaceae</taxon>
        <taxon>Listeria</taxon>
    </lineage>
</organism>
<evidence type="ECO:0000313" key="4">
    <source>
        <dbReference type="Proteomes" id="UP000531172"/>
    </source>
</evidence>
<dbReference type="Proteomes" id="UP000524387">
    <property type="component" value="Unassembled WGS sequence"/>
</dbReference>
<evidence type="ECO:0000313" key="1">
    <source>
        <dbReference type="EMBL" id="EAG4185270.1"/>
    </source>
</evidence>
<dbReference type="Proteomes" id="UP000531172">
    <property type="component" value="Unassembled WGS sequence"/>
</dbReference>
<dbReference type="EMBL" id="AABEKN010000001">
    <property type="protein sequence ID" value="EAG9352629.1"/>
    <property type="molecule type" value="Genomic_DNA"/>
</dbReference>
<protein>
    <recommendedName>
        <fullName evidence="5">DUF2188 domain-containing protein</fullName>
    </recommendedName>
</protein>
<gene>
    <name evidence="1" type="ORF">CAC64_13270</name>
    <name evidence="2" type="ORF">CW895_02150</name>
</gene>